<dbReference type="Proteomes" id="UP000295195">
    <property type="component" value="Unassembled WGS sequence"/>
</dbReference>
<accession>A0A4R6CQP1</accession>
<protein>
    <submittedName>
        <fullName evidence="1">Uncharacterized protein</fullName>
    </submittedName>
</protein>
<evidence type="ECO:0000313" key="2">
    <source>
        <dbReference type="Proteomes" id="UP000295195"/>
    </source>
</evidence>
<dbReference type="RefSeq" id="WP_133476709.1">
    <property type="nucleotide sequence ID" value="NZ_JABERQ010000062.1"/>
</dbReference>
<organism evidence="1 2">
    <name type="scientific">Lactobacillus crispatus</name>
    <dbReference type="NCBI Taxonomy" id="47770"/>
    <lineage>
        <taxon>Bacteria</taxon>
        <taxon>Bacillati</taxon>
        <taxon>Bacillota</taxon>
        <taxon>Bacilli</taxon>
        <taxon>Lactobacillales</taxon>
        <taxon>Lactobacillaceae</taxon>
        <taxon>Lactobacillus</taxon>
    </lineage>
</organism>
<reference evidence="1 2" key="1">
    <citation type="submission" date="2017-06" db="EMBL/GenBank/DDBJ databases">
        <authorList>
            <person name="Swanenburg J."/>
            <person name="Kort R."/>
        </authorList>
    </citation>
    <scope>NUCLEOTIDE SEQUENCE [LARGE SCALE GENOMIC DNA]</scope>
    <source>
        <strain evidence="1 2">RL05</strain>
    </source>
</reference>
<dbReference type="EMBL" id="NKLP01000226">
    <property type="protein sequence ID" value="TDN29278.1"/>
    <property type="molecule type" value="Genomic_DNA"/>
</dbReference>
<proteinExistence type="predicted"/>
<sequence>MLVNELREVKTFKVERTVPLKVISQYTKIPIVTLRKWIEDNERLDKARYTSIHKMYLFKLQYDYYLNHFLDSSISFEAVLKKGVIIADSDNVLRSAKLLLDEKYLSKSNFSLKKISEETCIDYSLLKRYQKDPIKLETIAWTRVYRLAKAKEAIDMVDAFSDAIFKRMLDNDNYCGRHRT</sequence>
<name>A0A4R6CQP1_9LACO</name>
<dbReference type="AlphaFoldDB" id="A0A4R6CQP1"/>
<gene>
    <name evidence="1" type="ORF">CEE75_11290</name>
</gene>
<comment type="caution">
    <text evidence="1">The sequence shown here is derived from an EMBL/GenBank/DDBJ whole genome shotgun (WGS) entry which is preliminary data.</text>
</comment>
<evidence type="ECO:0000313" key="1">
    <source>
        <dbReference type="EMBL" id="TDN29278.1"/>
    </source>
</evidence>